<dbReference type="AlphaFoldDB" id="A0A937JNH4"/>
<organism evidence="1 2">
    <name type="scientific">Streptomyces actinomycinicus</name>
    <dbReference type="NCBI Taxonomy" id="1695166"/>
    <lineage>
        <taxon>Bacteria</taxon>
        <taxon>Bacillati</taxon>
        <taxon>Actinomycetota</taxon>
        <taxon>Actinomycetes</taxon>
        <taxon>Kitasatosporales</taxon>
        <taxon>Streptomycetaceae</taxon>
        <taxon>Streptomyces</taxon>
    </lineage>
</organism>
<comment type="caution">
    <text evidence="1">The sequence shown here is derived from an EMBL/GenBank/DDBJ whole genome shotgun (WGS) entry which is preliminary data.</text>
</comment>
<evidence type="ECO:0000313" key="1">
    <source>
        <dbReference type="EMBL" id="MBL1081463.1"/>
    </source>
</evidence>
<accession>A0A937JNH4</accession>
<protein>
    <submittedName>
        <fullName evidence="1">Uncharacterized protein</fullName>
    </submittedName>
</protein>
<name>A0A937JNH4_9ACTN</name>
<dbReference type="RefSeq" id="WP_201832243.1">
    <property type="nucleotide sequence ID" value="NZ_JAERRK010000002.1"/>
</dbReference>
<dbReference type="EMBL" id="JAERRK010000002">
    <property type="protein sequence ID" value="MBL1081463.1"/>
    <property type="molecule type" value="Genomic_DNA"/>
</dbReference>
<gene>
    <name evidence="1" type="ORF">JK359_05630</name>
</gene>
<evidence type="ECO:0000313" key="2">
    <source>
        <dbReference type="Proteomes" id="UP000661858"/>
    </source>
</evidence>
<dbReference type="Proteomes" id="UP000661858">
    <property type="component" value="Unassembled WGS sequence"/>
</dbReference>
<sequence length="199" mass="21587">MFGRGDRENYFSGYGSRVLEIPKELRGRAVIVEAWGWLGSGGGFQVVGVNRPGGRYTEKTAGESGAMREKAHILLGPGECDEVRIIRGWKMQGRWKVRFVDAMSVGPLPPKAQGGASRFFRCPAPGARISAEFGDAGGRLGIYDERGRCIRVLAGRGHRFDDVVTVPDVQGVLAVEGPELKWGPMTAWSLRTGPDPATD</sequence>
<keyword evidence="2" id="KW-1185">Reference proteome</keyword>
<proteinExistence type="predicted"/>
<reference evidence="1" key="1">
    <citation type="submission" date="2021-01" db="EMBL/GenBank/DDBJ databases">
        <title>WGS of actinomycetes isolated from Thailand.</title>
        <authorList>
            <person name="Thawai C."/>
        </authorList>
    </citation>
    <scope>NUCLEOTIDE SEQUENCE</scope>
    <source>
        <strain evidence="1">RCU-197</strain>
    </source>
</reference>